<accession>A0AA38KXT4</accession>
<gene>
    <name evidence="1" type="ORF">GGU10DRAFT_373359</name>
</gene>
<evidence type="ECO:0000313" key="2">
    <source>
        <dbReference type="Proteomes" id="UP001163798"/>
    </source>
</evidence>
<reference evidence="1" key="1">
    <citation type="submission" date="2022-08" db="EMBL/GenBank/DDBJ databases">
        <authorList>
            <consortium name="DOE Joint Genome Institute"/>
            <person name="Min B."/>
            <person name="Riley R."/>
            <person name="Sierra-Patev S."/>
            <person name="Naranjo-Ortiz M."/>
            <person name="Looney B."/>
            <person name="Konkel Z."/>
            <person name="Slot J.C."/>
            <person name="Sakamoto Y."/>
            <person name="Steenwyk J.L."/>
            <person name="Rokas A."/>
            <person name="Carro J."/>
            <person name="Camarero S."/>
            <person name="Ferreira P."/>
            <person name="Molpeceres G."/>
            <person name="Ruiz-Duenas F.J."/>
            <person name="Serrano A."/>
            <person name="Henrissat B."/>
            <person name="Drula E."/>
            <person name="Hughes K.W."/>
            <person name="Mata J.L."/>
            <person name="Ishikawa N.K."/>
            <person name="Vargas-Isla R."/>
            <person name="Ushijima S."/>
            <person name="Smith C.A."/>
            <person name="Ahrendt S."/>
            <person name="Andreopoulos W."/>
            <person name="He G."/>
            <person name="Labutti K."/>
            <person name="Lipzen A."/>
            <person name="Ng V."/>
            <person name="Sandor L."/>
            <person name="Barry K."/>
            <person name="Martinez A.T."/>
            <person name="Xiao Y."/>
            <person name="Gibbons J.G."/>
            <person name="Terashima K."/>
            <person name="Hibbett D.S."/>
            <person name="Grigoriev I.V."/>
        </authorList>
    </citation>
    <scope>NUCLEOTIDE SEQUENCE</scope>
    <source>
        <strain evidence="1">TFB10291</strain>
    </source>
</reference>
<dbReference type="EMBL" id="MU793280">
    <property type="protein sequence ID" value="KAJ3788127.1"/>
    <property type="molecule type" value="Genomic_DNA"/>
</dbReference>
<evidence type="ECO:0000313" key="1">
    <source>
        <dbReference type="EMBL" id="KAJ3788127.1"/>
    </source>
</evidence>
<protein>
    <submittedName>
        <fullName evidence="1">Uncharacterized protein</fullName>
    </submittedName>
</protein>
<proteinExistence type="predicted"/>
<sequence>MVSEGLCSLSEWAQKRTAAIYVAPNKAQAKKAIEDLFAPHVKASINGRNITREEIDQLLLGMRPAEEGALEFFWTDVVATPKDPSQREGAVSGVYVIIGLSLPHPQTGELAPAFRRKGVAVIIESQSQDPMVDSRKIVEFVSVANNYPLDQLAAQERERKTFVSKYGYKL</sequence>
<dbReference type="AlphaFoldDB" id="A0AA38KXT4"/>
<keyword evidence="2" id="KW-1185">Reference proteome</keyword>
<name>A0AA38KXT4_9AGAR</name>
<comment type="caution">
    <text evidence="1">The sequence shown here is derived from an EMBL/GenBank/DDBJ whole genome shotgun (WGS) entry which is preliminary data.</text>
</comment>
<organism evidence="1 2">
    <name type="scientific">Lentinula aff. detonsa</name>
    <dbReference type="NCBI Taxonomy" id="2804958"/>
    <lineage>
        <taxon>Eukaryota</taxon>
        <taxon>Fungi</taxon>
        <taxon>Dikarya</taxon>
        <taxon>Basidiomycota</taxon>
        <taxon>Agaricomycotina</taxon>
        <taxon>Agaricomycetes</taxon>
        <taxon>Agaricomycetidae</taxon>
        <taxon>Agaricales</taxon>
        <taxon>Marasmiineae</taxon>
        <taxon>Omphalotaceae</taxon>
        <taxon>Lentinula</taxon>
    </lineage>
</organism>
<dbReference type="Proteomes" id="UP001163798">
    <property type="component" value="Unassembled WGS sequence"/>
</dbReference>